<dbReference type="AlphaFoldDB" id="A0A8S3UKV6"/>
<keyword evidence="2" id="KW-0677">Repeat</keyword>
<evidence type="ECO:0000256" key="2">
    <source>
        <dbReference type="ARBA" id="ARBA00022737"/>
    </source>
</evidence>
<accession>A0A8S3UKV6</accession>
<dbReference type="EMBL" id="CAJPWZ010002881">
    <property type="protein sequence ID" value="CAG2246735.1"/>
    <property type="molecule type" value="Genomic_DNA"/>
</dbReference>
<evidence type="ECO:0000256" key="4">
    <source>
        <dbReference type="ARBA" id="ARBA00023277"/>
    </source>
</evidence>
<protein>
    <recommendedName>
        <fullName evidence="7">GH10 domain-containing protein</fullName>
    </recommendedName>
</protein>
<dbReference type="SUPFAM" id="SSF51445">
    <property type="entry name" value="(Trans)glycosidases"/>
    <property type="match status" value="1"/>
</dbReference>
<dbReference type="Gene3D" id="2.60.120.260">
    <property type="entry name" value="Galactose-binding domain-like"/>
    <property type="match status" value="1"/>
</dbReference>
<comment type="caution">
    <text evidence="8">The sequence shown here is derived from an EMBL/GenBank/DDBJ whole genome shotgun (WGS) entry which is preliminary data.</text>
</comment>
<dbReference type="PRINTS" id="PR00134">
    <property type="entry name" value="GLHYDRLASE10"/>
</dbReference>
<dbReference type="GO" id="GO:0000272">
    <property type="term" value="P:polysaccharide catabolic process"/>
    <property type="evidence" value="ECO:0007669"/>
    <property type="project" value="UniProtKB-KW"/>
</dbReference>
<reference evidence="8" key="1">
    <citation type="submission" date="2021-03" db="EMBL/GenBank/DDBJ databases">
        <authorList>
            <person name="Bekaert M."/>
        </authorList>
    </citation>
    <scope>NUCLEOTIDE SEQUENCE</scope>
</reference>
<evidence type="ECO:0000256" key="1">
    <source>
        <dbReference type="ARBA" id="ARBA00007495"/>
    </source>
</evidence>
<keyword evidence="4" id="KW-0119">Carbohydrate metabolism</keyword>
<evidence type="ECO:0000256" key="5">
    <source>
        <dbReference type="ARBA" id="ARBA00023326"/>
    </source>
</evidence>
<dbReference type="PANTHER" id="PTHR31490">
    <property type="entry name" value="GLYCOSYL HYDROLASE"/>
    <property type="match status" value="1"/>
</dbReference>
<dbReference type="InterPro" id="IPR044846">
    <property type="entry name" value="GH10"/>
</dbReference>
<dbReference type="InterPro" id="IPR017853">
    <property type="entry name" value="GH"/>
</dbReference>
<name>A0A8S3UKV6_MYTED</name>
<dbReference type="SMART" id="SM00633">
    <property type="entry name" value="Glyco_10"/>
    <property type="match status" value="1"/>
</dbReference>
<feature type="domain" description="GH10" evidence="7">
    <location>
        <begin position="216"/>
        <end position="497"/>
    </location>
</feature>
<dbReference type="GO" id="GO:0031176">
    <property type="term" value="F:endo-1,4-beta-xylanase activity"/>
    <property type="evidence" value="ECO:0007669"/>
    <property type="project" value="UniProtKB-ARBA"/>
</dbReference>
<evidence type="ECO:0000259" key="7">
    <source>
        <dbReference type="PROSITE" id="PS51760"/>
    </source>
</evidence>
<dbReference type="SUPFAM" id="SSF49785">
    <property type="entry name" value="Galactose-binding domain-like"/>
    <property type="match status" value="1"/>
</dbReference>
<keyword evidence="9" id="KW-1185">Reference proteome</keyword>
<keyword evidence="6" id="KW-0732">Signal</keyword>
<proteinExistence type="inferred from homology"/>
<dbReference type="InterPro" id="IPR008979">
    <property type="entry name" value="Galactose-bd-like_sf"/>
</dbReference>
<feature type="signal peptide" evidence="6">
    <location>
        <begin position="1"/>
        <end position="16"/>
    </location>
</feature>
<dbReference type="InterPro" id="IPR003305">
    <property type="entry name" value="CenC_carb-bd"/>
</dbReference>
<organism evidence="8 9">
    <name type="scientific">Mytilus edulis</name>
    <name type="common">Blue mussel</name>
    <dbReference type="NCBI Taxonomy" id="6550"/>
    <lineage>
        <taxon>Eukaryota</taxon>
        <taxon>Metazoa</taxon>
        <taxon>Spiralia</taxon>
        <taxon>Lophotrochozoa</taxon>
        <taxon>Mollusca</taxon>
        <taxon>Bivalvia</taxon>
        <taxon>Autobranchia</taxon>
        <taxon>Pteriomorphia</taxon>
        <taxon>Mytilida</taxon>
        <taxon>Mytiloidea</taxon>
        <taxon>Mytilidae</taxon>
        <taxon>Mytilinae</taxon>
        <taxon>Mytilus</taxon>
    </lineage>
</organism>
<dbReference type="Gene3D" id="3.20.20.80">
    <property type="entry name" value="Glycosidases"/>
    <property type="match status" value="1"/>
</dbReference>
<sequence length="573" mass="65311">MFTVLILTIACTVTHAEIVQNANMESLSVAPWHCHGCTASISNDSLNGKQSIMISHRRAGWAGIEQTVQVQPNHNYFFNVHLKLVNLVPGHMYHHISVKFKYTVNSHVHYVRISYSPMQQVSFGYQEIGGDFHVPNGVNSITIYIEINEAGANYLLDDATLQEITPNTNWKAEAQARIEKIRKAPLNIKIENHDNADTSDFKIEIKQVKSSFAFGTAVRADIMMDQNQKAYHDFVYNNFEWATIANNLKWRLMEFTQGHPIWNRGIPALNLLRSKGMKVRGHNMFWGVQHNCPKWILNMTSSDLNNAMHARIHGMMLHTTGKVEHWDVNNENLHGDFYEQRMSNPNITMKMFEWMRLQDKNMKLFLNEFNVVMDSSATTAYRNQGKIFKTSGVPIYGLGVQSHFHSVPKSIDVVKYRLDKIAEANLPLWITELTIHEVDENKKAAVLEDILTLYFSHSSIQGIVFWGFQDSSIHDHAAALTSNDIVPNAAGRKYQELFHKTWRTNEVHPVASTINAKGFLGDYELTLLHQNTVIHTENFTLDNNGANPTFHIRGTGANVLLLINYELPTDITD</sequence>
<dbReference type="Pfam" id="PF00331">
    <property type="entry name" value="Glyco_hydro_10"/>
    <property type="match status" value="1"/>
</dbReference>
<feature type="chain" id="PRO_5035718272" description="GH10 domain-containing protein" evidence="6">
    <location>
        <begin position="17"/>
        <end position="573"/>
    </location>
</feature>
<keyword evidence="5" id="KW-0624">Polysaccharide degradation</keyword>
<evidence type="ECO:0000256" key="6">
    <source>
        <dbReference type="SAM" id="SignalP"/>
    </source>
</evidence>
<evidence type="ECO:0000256" key="3">
    <source>
        <dbReference type="ARBA" id="ARBA00022801"/>
    </source>
</evidence>
<dbReference type="Proteomes" id="UP000683360">
    <property type="component" value="Unassembled WGS sequence"/>
</dbReference>
<evidence type="ECO:0000313" key="9">
    <source>
        <dbReference type="Proteomes" id="UP000683360"/>
    </source>
</evidence>
<dbReference type="InterPro" id="IPR001000">
    <property type="entry name" value="GH10_dom"/>
</dbReference>
<keyword evidence="3" id="KW-0378">Hydrolase</keyword>
<dbReference type="PANTHER" id="PTHR31490:SF1">
    <property type="entry name" value="ENDO-1,4-BETA-XYLANASE 1"/>
    <property type="match status" value="1"/>
</dbReference>
<dbReference type="Pfam" id="PF02018">
    <property type="entry name" value="CBM_4_9"/>
    <property type="match status" value="1"/>
</dbReference>
<gene>
    <name evidence="8" type="ORF">MEDL_58671</name>
</gene>
<evidence type="ECO:0000313" key="8">
    <source>
        <dbReference type="EMBL" id="CAG2246735.1"/>
    </source>
</evidence>
<dbReference type="PROSITE" id="PS51760">
    <property type="entry name" value="GH10_2"/>
    <property type="match status" value="1"/>
</dbReference>
<dbReference type="OrthoDB" id="1650875at2759"/>
<comment type="similarity">
    <text evidence="1">Belongs to the glycosyl hydrolase 10 (cellulase F) family.</text>
</comment>